<protein>
    <submittedName>
        <fullName evidence="1">Uncharacterized protein</fullName>
    </submittedName>
</protein>
<gene>
    <name evidence="1" type="ORF">SAMN04489841_1381</name>
</gene>
<dbReference type="EMBL" id="FOFD01000002">
    <property type="protein sequence ID" value="SEQ29095.1"/>
    <property type="molecule type" value="Genomic_DNA"/>
</dbReference>
<accession>A0A1H9ETX6</accession>
<proteinExistence type="predicted"/>
<name>A0A1H9ETX6_9EURY</name>
<organism evidence="1 2">
    <name type="scientific">Natrinema salaciae</name>
    <dbReference type="NCBI Taxonomy" id="1186196"/>
    <lineage>
        <taxon>Archaea</taxon>
        <taxon>Methanobacteriati</taxon>
        <taxon>Methanobacteriota</taxon>
        <taxon>Stenosarchaea group</taxon>
        <taxon>Halobacteria</taxon>
        <taxon>Halobacteriales</taxon>
        <taxon>Natrialbaceae</taxon>
        <taxon>Natrinema</taxon>
    </lineage>
</organism>
<evidence type="ECO:0000313" key="1">
    <source>
        <dbReference type="EMBL" id="SEQ29095.1"/>
    </source>
</evidence>
<dbReference type="Proteomes" id="UP000199114">
    <property type="component" value="Unassembled WGS sequence"/>
</dbReference>
<keyword evidence="2" id="KW-1185">Reference proteome</keyword>
<dbReference type="RefSeq" id="WP_090615403.1">
    <property type="nucleotide sequence ID" value="NZ_FOFD01000002.1"/>
</dbReference>
<evidence type="ECO:0000313" key="2">
    <source>
        <dbReference type="Proteomes" id="UP000199114"/>
    </source>
</evidence>
<dbReference type="OrthoDB" id="201908at2157"/>
<dbReference type="AlphaFoldDB" id="A0A1H9ETX6"/>
<reference evidence="2" key="1">
    <citation type="submission" date="2016-10" db="EMBL/GenBank/DDBJ databases">
        <authorList>
            <person name="Varghese N."/>
            <person name="Submissions S."/>
        </authorList>
    </citation>
    <scope>NUCLEOTIDE SEQUENCE [LARGE SCALE GENOMIC DNA]</scope>
    <source>
        <strain evidence="2">DSM 25055</strain>
    </source>
</reference>
<sequence>MPDGFAFTFRGVDGVLREYVFEPATDGGHIRIDYRQMAGEWVPVGREPVEDVNLECANSVATGE</sequence>